<sequence>MSPIRLRYYIITSSRRKIWQQLPGLEALLEKKGVVSYKDLLIINGTKYSHFPEAARSAGLSKSEEFINEVLDDAASVTIELKKSTKKEFREEKSK</sequence>
<accession>A0A8X6S5H2</accession>
<keyword evidence="2" id="KW-1185">Reference proteome</keyword>
<organism evidence="1 2">
    <name type="scientific">Trichonephila clavipes</name>
    <name type="common">Golden silk orbweaver</name>
    <name type="synonym">Nephila clavipes</name>
    <dbReference type="NCBI Taxonomy" id="2585209"/>
    <lineage>
        <taxon>Eukaryota</taxon>
        <taxon>Metazoa</taxon>
        <taxon>Ecdysozoa</taxon>
        <taxon>Arthropoda</taxon>
        <taxon>Chelicerata</taxon>
        <taxon>Arachnida</taxon>
        <taxon>Araneae</taxon>
        <taxon>Araneomorphae</taxon>
        <taxon>Entelegynae</taxon>
        <taxon>Araneoidea</taxon>
        <taxon>Nephilidae</taxon>
        <taxon>Trichonephila</taxon>
    </lineage>
</organism>
<proteinExistence type="predicted"/>
<dbReference type="AlphaFoldDB" id="A0A8X6S5H2"/>
<comment type="caution">
    <text evidence="1">The sequence shown here is derived from an EMBL/GenBank/DDBJ whole genome shotgun (WGS) entry which is preliminary data.</text>
</comment>
<evidence type="ECO:0000313" key="2">
    <source>
        <dbReference type="Proteomes" id="UP000887159"/>
    </source>
</evidence>
<reference evidence="1" key="1">
    <citation type="submission" date="2020-08" db="EMBL/GenBank/DDBJ databases">
        <title>Multicomponent nature underlies the extraordinary mechanical properties of spider dragline silk.</title>
        <authorList>
            <person name="Kono N."/>
            <person name="Nakamura H."/>
            <person name="Mori M."/>
            <person name="Yoshida Y."/>
            <person name="Ohtoshi R."/>
            <person name="Malay A.D."/>
            <person name="Moran D.A.P."/>
            <person name="Tomita M."/>
            <person name="Numata K."/>
            <person name="Arakawa K."/>
        </authorList>
    </citation>
    <scope>NUCLEOTIDE SEQUENCE</scope>
</reference>
<protein>
    <submittedName>
        <fullName evidence="1">Uncharacterized protein</fullName>
    </submittedName>
</protein>
<name>A0A8X6S5H2_TRICX</name>
<dbReference type="EMBL" id="BMAU01021268">
    <property type="protein sequence ID" value="GFY07214.1"/>
    <property type="molecule type" value="Genomic_DNA"/>
</dbReference>
<evidence type="ECO:0000313" key="1">
    <source>
        <dbReference type="EMBL" id="GFY07214.1"/>
    </source>
</evidence>
<gene>
    <name evidence="1" type="ORF">TNCV_277611</name>
</gene>
<dbReference type="Proteomes" id="UP000887159">
    <property type="component" value="Unassembled WGS sequence"/>
</dbReference>